<keyword evidence="3 6" id="KW-0812">Transmembrane</keyword>
<dbReference type="Pfam" id="PF02653">
    <property type="entry name" value="BPD_transp_2"/>
    <property type="match status" value="1"/>
</dbReference>
<feature type="transmembrane region" description="Helical" evidence="6">
    <location>
        <begin position="151"/>
        <end position="172"/>
    </location>
</feature>
<organism evidence="7">
    <name type="scientific">freshwater metagenome</name>
    <dbReference type="NCBI Taxonomy" id="449393"/>
    <lineage>
        <taxon>unclassified sequences</taxon>
        <taxon>metagenomes</taxon>
        <taxon>ecological metagenomes</taxon>
    </lineage>
</organism>
<evidence type="ECO:0000256" key="5">
    <source>
        <dbReference type="ARBA" id="ARBA00023136"/>
    </source>
</evidence>
<dbReference type="PANTHER" id="PTHR47089:SF1">
    <property type="entry name" value="GUANOSINE ABC TRANSPORTER PERMEASE PROTEIN NUPP"/>
    <property type="match status" value="1"/>
</dbReference>
<dbReference type="CDD" id="cd06580">
    <property type="entry name" value="TM_PBP1_transp_TpRbsC_like"/>
    <property type="match status" value="1"/>
</dbReference>
<evidence type="ECO:0000256" key="2">
    <source>
        <dbReference type="ARBA" id="ARBA00022475"/>
    </source>
</evidence>
<comment type="caution">
    <text evidence="7">The sequence shown here is derived from an EMBL/GenBank/DDBJ whole genome shotgun (WGS) entry which is preliminary data.</text>
</comment>
<dbReference type="GO" id="GO:0022857">
    <property type="term" value="F:transmembrane transporter activity"/>
    <property type="evidence" value="ECO:0007669"/>
    <property type="project" value="InterPro"/>
</dbReference>
<dbReference type="GO" id="GO:0005886">
    <property type="term" value="C:plasma membrane"/>
    <property type="evidence" value="ECO:0007669"/>
    <property type="project" value="UniProtKB-SubCell"/>
</dbReference>
<feature type="transmembrane region" description="Helical" evidence="6">
    <location>
        <begin position="236"/>
        <end position="255"/>
    </location>
</feature>
<gene>
    <name evidence="7" type="ORF">GM51_13385</name>
</gene>
<evidence type="ECO:0000256" key="4">
    <source>
        <dbReference type="ARBA" id="ARBA00022989"/>
    </source>
</evidence>
<accession>A0A094QNE6</accession>
<name>A0A094QNE6_9ZZZZ</name>
<dbReference type="InterPro" id="IPR001851">
    <property type="entry name" value="ABC_transp_permease"/>
</dbReference>
<comment type="subcellular location">
    <subcellularLocation>
        <location evidence="1">Cell membrane</location>
        <topology evidence="1">Multi-pass membrane protein</topology>
    </subcellularLocation>
</comment>
<evidence type="ECO:0000256" key="6">
    <source>
        <dbReference type="SAM" id="Phobius"/>
    </source>
</evidence>
<proteinExistence type="predicted"/>
<dbReference type="AlphaFoldDB" id="A0A094QNE6"/>
<keyword evidence="4 6" id="KW-1133">Transmembrane helix</keyword>
<keyword evidence="2" id="KW-1003">Cell membrane</keyword>
<reference evidence="7" key="1">
    <citation type="submission" date="2014-06" db="EMBL/GenBank/DDBJ databases">
        <title>Key roles for freshwater Actinobacteria revealed by deep metagenomic sequencing.</title>
        <authorList>
            <person name="Ghai R."/>
            <person name="Mizuno C.M."/>
            <person name="Picazo A."/>
            <person name="Camacho A."/>
            <person name="Rodriguez-Valera F."/>
        </authorList>
    </citation>
    <scope>NUCLEOTIDE SEQUENCE</scope>
</reference>
<keyword evidence="5 6" id="KW-0472">Membrane</keyword>
<evidence type="ECO:0008006" key="8">
    <source>
        <dbReference type="Google" id="ProtNLM"/>
    </source>
</evidence>
<sequence length="411" mass="42568">MSKSVNKEPIDWNAAFKEILSGGVTRTVVSVILGFAVGAFFMIISNREFLQSMGYFFADPLASLRAAGDVVGAGYGALIQGSIYNPNAATFEGAIRPLTETLRLAGPLIAAGLGIGLGFRVGLFNIGGTGQLVSGLIWATFVATRMELPPVIHFVVAIVAAIIGAALVGAFVGFLKARTGANEVITTIMLNYIIVSFFNFLLTDNALLQGETAGGYTKSDPAFETARLPYLLGESYALNLGFVLSIAAVVVYWWLMERSTIGFRLRAVGFNPSAAKTAGINVERTFVLALGLSAAFVGIAAANQALSSTGGVTPTSHAGIGFDAITVALLGGSSASGVLLAGLLFGAFKAGSSAIQIVGISPDVLGIVQGAIVLFIAAPPLIRAIFRLPPPQTTSVLSALRSKLFSRGGKK</sequence>
<evidence type="ECO:0000256" key="3">
    <source>
        <dbReference type="ARBA" id="ARBA00022692"/>
    </source>
</evidence>
<feature type="transmembrane region" description="Helical" evidence="6">
    <location>
        <begin position="286"/>
        <end position="305"/>
    </location>
</feature>
<feature type="transmembrane region" description="Helical" evidence="6">
    <location>
        <begin position="360"/>
        <end position="382"/>
    </location>
</feature>
<feature type="transmembrane region" description="Helical" evidence="6">
    <location>
        <begin position="20"/>
        <end position="44"/>
    </location>
</feature>
<protein>
    <recommendedName>
        <fullName evidence="8">ABC transporter permease</fullName>
    </recommendedName>
</protein>
<feature type="transmembrane region" description="Helical" evidence="6">
    <location>
        <begin position="184"/>
        <end position="202"/>
    </location>
</feature>
<dbReference type="PANTHER" id="PTHR47089">
    <property type="entry name" value="ABC TRANSPORTER, PERMEASE PROTEIN"/>
    <property type="match status" value="1"/>
</dbReference>
<evidence type="ECO:0000256" key="1">
    <source>
        <dbReference type="ARBA" id="ARBA00004651"/>
    </source>
</evidence>
<dbReference type="EMBL" id="JNSL01000094">
    <property type="protein sequence ID" value="KGA16081.1"/>
    <property type="molecule type" value="Genomic_DNA"/>
</dbReference>
<feature type="transmembrane region" description="Helical" evidence="6">
    <location>
        <begin position="325"/>
        <end position="348"/>
    </location>
</feature>
<evidence type="ECO:0000313" key="7">
    <source>
        <dbReference type="EMBL" id="KGA16081.1"/>
    </source>
</evidence>